<organism evidence="3">
    <name type="scientific">Dunaliella tertiolecta</name>
    <name type="common">Green alga</name>
    <dbReference type="NCBI Taxonomy" id="3047"/>
    <lineage>
        <taxon>Eukaryota</taxon>
        <taxon>Viridiplantae</taxon>
        <taxon>Chlorophyta</taxon>
        <taxon>core chlorophytes</taxon>
        <taxon>Chlorophyceae</taxon>
        <taxon>CS clade</taxon>
        <taxon>Chlamydomonadales</taxon>
        <taxon>Dunaliellaceae</taxon>
        <taxon>Dunaliella</taxon>
    </lineage>
</organism>
<feature type="compositionally biased region" description="Pro residues" evidence="1">
    <location>
        <begin position="1"/>
        <end position="22"/>
    </location>
</feature>
<feature type="transmembrane region" description="Helical" evidence="2">
    <location>
        <begin position="412"/>
        <end position="436"/>
    </location>
</feature>
<dbReference type="AlphaFoldDB" id="A0A7S3R1K8"/>
<gene>
    <name evidence="3" type="ORF">DTER00134_LOCUS14743</name>
</gene>
<evidence type="ECO:0000256" key="1">
    <source>
        <dbReference type="SAM" id="MobiDB-lite"/>
    </source>
</evidence>
<sequence length="1185" mass="124911">MPPAPSALPPSIMPTIPPPPAPVSSSNPATPGQGGMYRFEPSDLNCSVQAIIAPQVATVNTRRVDFTLRLHRDAGSFCNACGCSLQNRRGQNSFSTSSDGLTALDNALQNQDIEGNTEYVAQSRYLTSGAEIDVLFEANEDGQHDLQMYVGNQAIAYQINVDTQPPSVQGSISLINQLPDNIDPNAASSIPETFDVELEVLLNFSKPIRQLSKGSFSTKHLEVLSINKIADTTFLVDAAGQWGTTAELFLPSYAYRDLAGNFGIQDADLDMYVGPSSYIDNDLGKGASIGIGGILGTGVVASAGAAVSGRAFSFRGGLLQSTYHVQFLAMTANLAVPGLSYSYRQLARFFRWSVLAVEGGELFSQPGGGGMSNVVPNRRSLLDTQIKSGNSTGDPAETHGDDFEEADNLQSVLYVLVVCAIILAAIVVAHLLLIVLYSRFSSSPLAPSLLFPRFEFSVTALLLVALTFYSTLTLGSDTYGTPATKSAAYAVLCVLVTPFGCFLWWLTLGRLLAHKVESNSILPEADDADAPAPGAPSQHSSIYTQGPHWQAFTGAMPPPRMPSFFPHAGQPSSGPLLESHHQGSSTGASPPPACPPHTAGPHWQQFQGPVVPSSLGDDLLNLPSLVDATSGPNELRQSPKTTALAAACSPLKQTPAAPPDGSIRAVAEAALPRDACAAAPQTEPSAPSAPTSAGSAKGAVLPRGACAAAPEMGLSAPTPPGPAQDALLPVALPVARNAAAVAAGGAEAAQGPMPLTPPVRGTAYSDERYNGATRLAPQVQGAADNNEQHKVPPHMAPHEQGTVFSDEQQGSTFLAPAPRLFAKGAPTPLAAPHPEHSPRPAASDCWTASMDASRAISNPSRDSSREPTIRVTPRAFCSKGATGTTTAPRAAVHAYSFSEAHDAAASQRLAFGPHARSAAGTHNTIAGKGASPQLHPQRSTSAAEAGLAQAGLASAGPAPPKLPFAWQDSPHSGLEIQGDQGLPVGEANEQSCQQDDGHAAAQDAVYQQSLDFQEHSLMSMVLPSDATHKRYAFIFGDSVKEGSMHFDHWWLLIANPLNFSHKVACAAVLGVYGLTAKSWEQLGLLITLQGIMLIYLLLAWPYLQWQLQALELVAHALEAVIIIFGILQMDGSSEAYMTWVMIGCFFGVILLLLVYELWRLCSILMDVIDWLKESCSKRSKVAPSV</sequence>
<feature type="transmembrane region" description="Helical" evidence="2">
    <location>
        <begin position="1109"/>
        <end position="1127"/>
    </location>
</feature>
<feature type="region of interest" description="Disordered" evidence="1">
    <location>
        <begin position="915"/>
        <end position="998"/>
    </location>
</feature>
<feature type="region of interest" description="Disordered" evidence="1">
    <location>
        <begin position="823"/>
        <end position="885"/>
    </location>
</feature>
<feature type="transmembrane region" description="Helical" evidence="2">
    <location>
        <begin position="487"/>
        <end position="506"/>
    </location>
</feature>
<evidence type="ECO:0008006" key="4">
    <source>
        <dbReference type="Google" id="ProtNLM"/>
    </source>
</evidence>
<proteinExistence type="predicted"/>
<name>A0A7S3R1K8_DUNTE</name>
<feature type="transmembrane region" description="Helical" evidence="2">
    <location>
        <begin position="456"/>
        <end position="475"/>
    </location>
</feature>
<feature type="compositionally biased region" description="Low complexity" evidence="1">
    <location>
        <begin position="939"/>
        <end position="956"/>
    </location>
</feature>
<evidence type="ECO:0000313" key="3">
    <source>
        <dbReference type="EMBL" id="CAE0499670.1"/>
    </source>
</evidence>
<accession>A0A7S3R1K8</accession>
<evidence type="ECO:0000256" key="2">
    <source>
        <dbReference type="SAM" id="Phobius"/>
    </source>
</evidence>
<feature type="region of interest" description="Disordered" evidence="1">
    <location>
        <begin position="1"/>
        <end position="38"/>
    </location>
</feature>
<feature type="region of interest" description="Disordered" evidence="1">
    <location>
        <begin position="560"/>
        <end position="615"/>
    </location>
</feature>
<reference evidence="3" key="1">
    <citation type="submission" date="2021-01" db="EMBL/GenBank/DDBJ databases">
        <authorList>
            <person name="Corre E."/>
            <person name="Pelletier E."/>
            <person name="Niang G."/>
            <person name="Scheremetjew M."/>
            <person name="Finn R."/>
            <person name="Kale V."/>
            <person name="Holt S."/>
            <person name="Cochrane G."/>
            <person name="Meng A."/>
            <person name="Brown T."/>
            <person name="Cohen L."/>
        </authorList>
    </citation>
    <scope>NUCLEOTIDE SEQUENCE</scope>
    <source>
        <strain evidence="3">CCMP1320</strain>
    </source>
</reference>
<protein>
    <recommendedName>
        <fullName evidence="4">TRP C-terminal domain-containing protein</fullName>
    </recommendedName>
</protein>
<dbReference type="EMBL" id="HBIP01024540">
    <property type="protein sequence ID" value="CAE0499670.1"/>
    <property type="molecule type" value="Transcribed_RNA"/>
</dbReference>
<keyword evidence="2" id="KW-0812">Transmembrane</keyword>
<feature type="transmembrane region" description="Helical" evidence="2">
    <location>
        <begin position="1082"/>
        <end position="1103"/>
    </location>
</feature>
<keyword evidence="2" id="KW-1133">Transmembrane helix</keyword>
<keyword evidence="2" id="KW-0472">Membrane</keyword>
<feature type="region of interest" description="Disordered" evidence="1">
    <location>
        <begin position="676"/>
        <end position="698"/>
    </location>
</feature>
<feature type="transmembrane region" description="Helical" evidence="2">
    <location>
        <begin position="1139"/>
        <end position="1158"/>
    </location>
</feature>